<organism evidence="1 2">
    <name type="scientific">Acidihalobacter prosperus</name>
    <dbReference type="NCBI Taxonomy" id="160660"/>
    <lineage>
        <taxon>Bacteria</taxon>
        <taxon>Pseudomonadati</taxon>
        <taxon>Pseudomonadota</taxon>
        <taxon>Gammaproteobacteria</taxon>
        <taxon>Chromatiales</taxon>
        <taxon>Ectothiorhodospiraceae</taxon>
        <taxon>Acidihalobacter</taxon>
    </lineage>
</organism>
<dbReference type="RefSeq" id="WP_145930819.1">
    <property type="nucleotide sequence ID" value="NZ_JQSG02000004.1"/>
</dbReference>
<dbReference type="EMBL" id="JQSG02000004">
    <property type="protein sequence ID" value="OBS08966.1"/>
    <property type="molecule type" value="Genomic_DNA"/>
</dbReference>
<proteinExistence type="predicted"/>
<sequence length="236" mass="26469">MQNAILRVTLKTPVAIGRNGLSLSVLDALVFDRLVLMHGGDEDAAMKDMALVLDRIDDHVWACGGGYYNRGLHGSLPWRRLVFRKMTADRHLQSMAEDLCGITPERWPYEVSNLFGQQVLAMQFTQRFVNTPEILFRMRGNPEAIARLLQVRDYLGPGHAIGFGQIESVEWDIVENVDDAWLLLDPDGRLTRPIPAALQPLLDASKTALVSEPVRCNPPYWRGNTEPGFRPVPIGL</sequence>
<gene>
    <name evidence="1" type="ORF">Thpro_022083</name>
</gene>
<keyword evidence="2" id="KW-1185">Reference proteome</keyword>
<accession>A0A1A6C334</accession>
<protein>
    <submittedName>
        <fullName evidence="1">Uncharacterized protein</fullName>
    </submittedName>
</protein>
<name>A0A1A6C334_9GAMM</name>
<dbReference type="AlphaFoldDB" id="A0A1A6C334"/>
<comment type="caution">
    <text evidence="1">The sequence shown here is derived from an EMBL/GenBank/DDBJ whole genome shotgun (WGS) entry which is preliminary data.</text>
</comment>
<evidence type="ECO:0000313" key="2">
    <source>
        <dbReference type="Proteomes" id="UP000029273"/>
    </source>
</evidence>
<dbReference type="OrthoDB" id="9255653at2"/>
<dbReference type="Proteomes" id="UP000029273">
    <property type="component" value="Unassembled WGS sequence"/>
</dbReference>
<evidence type="ECO:0000313" key="1">
    <source>
        <dbReference type="EMBL" id="OBS08966.1"/>
    </source>
</evidence>
<reference evidence="1 2" key="1">
    <citation type="journal article" date="2014" name="Genome Announc.">
        <title>Draft Genome Sequence of the Iron-Oxidizing, Acidophilic, and Halotolerant 'Thiobacillus prosperus' Type Strain DSM 5130.</title>
        <authorList>
            <person name="Ossandon F.J."/>
            <person name="Cardenas J.P."/>
            <person name="Corbett M."/>
            <person name="Quatrini R."/>
            <person name="Holmes D.S."/>
            <person name="Watkin E."/>
        </authorList>
    </citation>
    <scope>NUCLEOTIDE SEQUENCE [LARGE SCALE GENOMIC DNA]</scope>
    <source>
        <strain evidence="1 2">DSM 5130</strain>
    </source>
</reference>